<reference evidence="3" key="1">
    <citation type="submission" date="2020-04" db="EMBL/GenBank/DDBJ databases">
        <title>Draft genome resource of the tomato pathogen Pseudocercospora fuligena.</title>
        <authorList>
            <person name="Zaccaron A."/>
        </authorList>
    </citation>
    <scope>NUCLEOTIDE SEQUENCE</scope>
    <source>
        <strain evidence="3">PF001</strain>
    </source>
</reference>
<gene>
    <name evidence="3" type="ORF">HII31_12999</name>
</gene>
<keyword evidence="4" id="KW-1185">Reference proteome</keyword>
<dbReference type="CDD" id="cd10170">
    <property type="entry name" value="ASKHA_NBD_HSP70"/>
    <property type="match status" value="1"/>
</dbReference>
<comment type="caution">
    <text evidence="3">The sequence shown here is derived from an EMBL/GenBank/DDBJ whole genome shotgun (WGS) entry which is preliminary data.</text>
</comment>
<dbReference type="AlphaFoldDB" id="A0A8H6R6X0"/>
<evidence type="ECO:0000256" key="1">
    <source>
        <dbReference type="ARBA" id="ARBA00022741"/>
    </source>
</evidence>
<accession>A0A8H6R6X0</accession>
<dbReference type="Gene3D" id="3.30.420.40">
    <property type="match status" value="2"/>
</dbReference>
<keyword evidence="2" id="KW-0067">ATP-binding</keyword>
<proteinExistence type="predicted"/>
<dbReference type="PANTHER" id="PTHR14187">
    <property type="entry name" value="ALPHA KINASE/ELONGATION FACTOR 2 KINASE"/>
    <property type="match status" value="1"/>
</dbReference>
<dbReference type="Proteomes" id="UP000660729">
    <property type="component" value="Unassembled WGS sequence"/>
</dbReference>
<dbReference type="PANTHER" id="PTHR14187:SF5">
    <property type="entry name" value="HEAT SHOCK 70 KDA PROTEIN 12A"/>
    <property type="match status" value="1"/>
</dbReference>
<dbReference type="GO" id="GO:0005524">
    <property type="term" value="F:ATP binding"/>
    <property type="evidence" value="ECO:0007669"/>
    <property type="project" value="UniProtKB-KW"/>
</dbReference>
<dbReference type="SUPFAM" id="SSF53067">
    <property type="entry name" value="Actin-like ATPase domain"/>
    <property type="match status" value="1"/>
</dbReference>
<keyword evidence="1" id="KW-0547">Nucleotide-binding</keyword>
<sequence length="456" mass="51415">MQRTKTPVDIVSTVPVGWSYEAYNSIFRAVRQAGFNKTNLNTLQDTILVNEPEAASHFTAKDIQERDREFLKVDDCFILCDAGGGTVDVVSFQVKQVKPLLELEKATEPTGGQWGSSFIDTAFKNWLRDEIKADNYASIDRENARQQRISPFARENSAMRALMTRFNIKKAAFSKTDKSDIILDLPEPLNNLSLGTRVKEVELTLKCGIVKMILDQLEQVSTGKNRRVKNVLLVGGFGASPYLQEKLKESLAMRKIGLRLPDKDKSVTAVVQGGVVYGIEKSNHGDARYTGALMKSYGIVNNGQFEWLFKRGDLVISSTETIFESAAFYCTANPHEQGVPEFSIFSYPMDDSEDDDAPEQWLNGQHEVARVAQVTYDLSQHLDRATWSLRHSAARQPPAKREIGPFMWRFKLTARHLRAELLLKQTSIANREVSLEVDWPSNSPYFARSGENDLYD</sequence>
<dbReference type="EMBL" id="JABCIY010000313">
    <property type="protein sequence ID" value="KAF7185658.1"/>
    <property type="molecule type" value="Genomic_DNA"/>
</dbReference>
<evidence type="ECO:0000313" key="4">
    <source>
        <dbReference type="Proteomes" id="UP000660729"/>
    </source>
</evidence>
<dbReference type="OrthoDB" id="2963168at2759"/>
<name>A0A8H6R6X0_9PEZI</name>
<dbReference type="GO" id="GO:0140662">
    <property type="term" value="F:ATP-dependent protein folding chaperone"/>
    <property type="evidence" value="ECO:0007669"/>
    <property type="project" value="InterPro"/>
</dbReference>
<protein>
    <submittedName>
        <fullName evidence="3">Chaperone protein DnaK</fullName>
    </submittedName>
</protein>
<dbReference type="Gene3D" id="3.90.640.10">
    <property type="entry name" value="Actin, Chain A, domain 4"/>
    <property type="match status" value="1"/>
</dbReference>
<dbReference type="Pfam" id="PF00012">
    <property type="entry name" value="HSP70"/>
    <property type="match status" value="1"/>
</dbReference>
<evidence type="ECO:0000256" key="2">
    <source>
        <dbReference type="ARBA" id="ARBA00022840"/>
    </source>
</evidence>
<evidence type="ECO:0000313" key="3">
    <source>
        <dbReference type="EMBL" id="KAF7185658.1"/>
    </source>
</evidence>
<dbReference type="InterPro" id="IPR043129">
    <property type="entry name" value="ATPase_NBD"/>
</dbReference>
<organism evidence="3 4">
    <name type="scientific">Pseudocercospora fuligena</name>
    <dbReference type="NCBI Taxonomy" id="685502"/>
    <lineage>
        <taxon>Eukaryota</taxon>
        <taxon>Fungi</taxon>
        <taxon>Dikarya</taxon>
        <taxon>Ascomycota</taxon>
        <taxon>Pezizomycotina</taxon>
        <taxon>Dothideomycetes</taxon>
        <taxon>Dothideomycetidae</taxon>
        <taxon>Mycosphaerellales</taxon>
        <taxon>Mycosphaerellaceae</taxon>
        <taxon>Pseudocercospora</taxon>
    </lineage>
</organism>
<dbReference type="InterPro" id="IPR013126">
    <property type="entry name" value="Hsp_70_fam"/>
</dbReference>